<reference evidence="2 3" key="1">
    <citation type="journal article" date="2020" name="Microb. Genom.">
        <title>Genetic diversity of clinical and environmental Mucorales isolates obtained from an investigation of mucormycosis cases among solid organ transplant recipients.</title>
        <authorList>
            <person name="Nguyen M.H."/>
            <person name="Kaul D."/>
            <person name="Muto C."/>
            <person name="Cheng S.J."/>
            <person name="Richter R.A."/>
            <person name="Bruno V.M."/>
            <person name="Liu G."/>
            <person name="Beyhan S."/>
            <person name="Sundermann A.J."/>
            <person name="Mounaud S."/>
            <person name="Pasculle A.W."/>
            <person name="Nierman W.C."/>
            <person name="Driscoll E."/>
            <person name="Cumbie R."/>
            <person name="Clancy C.J."/>
            <person name="Dupont C.L."/>
        </authorList>
    </citation>
    <scope>NUCLEOTIDE SEQUENCE [LARGE SCALE GENOMIC DNA]</scope>
    <source>
        <strain evidence="2 3">GL24</strain>
    </source>
</reference>
<keyword evidence="3" id="KW-1185">Reference proteome</keyword>
<proteinExistence type="predicted"/>
<sequence length="229" mass="24700">MISRSRPRVAGTRGAANAPPRPARNAPRGKADVNSQAWFTPSAASMLRCSAAARSNRPQRQQVGLWVAPATDLHGAGQPGGARSKQVFGAPDRQRGVADDEHQGERGQQLEQFGCLVQPLEHQPFRGRPDQAGSQRGQQQAGPIAGAVAEIRGERPGQVDAQHVERTVREIHHTGHAENQRQARGNQEQRAGVRQAIKQLRQQPGQAHQCAGRILRTCSSGGCKRAPSM</sequence>
<evidence type="ECO:0000313" key="3">
    <source>
        <dbReference type="Proteomes" id="UP000740926"/>
    </source>
</evidence>
<comment type="caution">
    <text evidence="2">The sequence shown here is derived from an EMBL/GenBank/DDBJ whole genome shotgun (WGS) entry which is preliminary data.</text>
</comment>
<accession>A0A9P6Y796</accession>
<feature type="region of interest" description="Disordered" evidence="1">
    <location>
        <begin position="1"/>
        <end position="35"/>
    </location>
</feature>
<evidence type="ECO:0000256" key="1">
    <source>
        <dbReference type="SAM" id="MobiDB-lite"/>
    </source>
</evidence>
<dbReference type="EMBL" id="JAANIU010006657">
    <property type="protein sequence ID" value="KAG1540783.1"/>
    <property type="molecule type" value="Genomic_DNA"/>
</dbReference>
<organism evidence="2 3">
    <name type="scientific">Rhizopus delemar</name>
    <dbReference type="NCBI Taxonomy" id="936053"/>
    <lineage>
        <taxon>Eukaryota</taxon>
        <taxon>Fungi</taxon>
        <taxon>Fungi incertae sedis</taxon>
        <taxon>Mucoromycota</taxon>
        <taxon>Mucoromycotina</taxon>
        <taxon>Mucoromycetes</taxon>
        <taxon>Mucorales</taxon>
        <taxon>Mucorineae</taxon>
        <taxon>Rhizopodaceae</taxon>
        <taxon>Rhizopus</taxon>
    </lineage>
</organism>
<feature type="region of interest" description="Disordered" evidence="1">
    <location>
        <begin position="173"/>
        <end position="194"/>
    </location>
</feature>
<feature type="compositionally biased region" description="Low complexity" evidence="1">
    <location>
        <begin position="13"/>
        <end position="28"/>
    </location>
</feature>
<name>A0A9P6Y796_9FUNG</name>
<dbReference type="AlphaFoldDB" id="A0A9P6Y796"/>
<protein>
    <submittedName>
        <fullName evidence="2">Uncharacterized protein</fullName>
    </submittedName>
</protein>
<evidence type="ECO:0000313" key="2">
    <source>
        <dbReference type="EMBL" id="KAG1540783.1"/>
    </source>
</evidence>
<gene>
    <name evidence="2" type="ORF">G6F50_014316</name>
</gene>
<dbReference type="Proteomes" id="UP000740926">
    <property type="component" value="Unassembled WGS sequence"/>
</dbReference>